<dbReference type="SUPFAM" id="SSF52317">
    <property type="entry name" value="Class I glutamine amidotransferase-like"/>
    <property type="match status" value="1"/>
</dbReference>
<accession>A0A1M6E2E5</accession>
<dbReference type="PIRSF" id="PIRSF028757">
    <property type="entry name" value="LD-carboxypeptidase"/>
    <property type="match status" value="1"/>
</dbReference>
<keyword evidence="10" id="KW-1185">Reference proteome</keyword>
<dbReference type="GO" id="GO:0008236">
    <property type="term" value="F:serine-type peptidase activity"/>
    <property type="evidence" value="ECO:0007669"/>
    <property type="project" value="UniProtKB-KW"/>
</dbReference>
<evidence type="ECO:0000256" key="4">
    <source>
        <dbReference type="ARBA" id="ARBA00022801"/>
    </source>
</evidence>
<evidence type="ECO:0000256" key="1">
    <source>
        <dbReference type="ARBA" id="ARBA00010233"/>
    </source>
</evidence>
<dbReference type="InterPro" id="IPR027478">
    <property type="entry name" value="LdcA_N"/>
</dbReference>
<proteinExistence type="inferred from homology"/>
<dbReference type="AlphaFoldDB" id="A0A1M6E2E5"/>
<dbReference type="Proteomes" id="UP000184185">
    <property type="component" value="Unassembled WGS sequence"/>
</dbReference>
<dbReference type="Gene3D" id="3.50.30.60">
    <property type="entry name" value="LD-carboxypeptidase A C-terminal domain-like"/>
    <property type="match status" value="1"/>
</dbReference>
<feature type="domain" description="LD-carboxypeptidase C-terminal" evidence="8">
    <location>
        <begin position="164"/>
        <end position="276"/>
    </location>
</feature>
<dbReference type="RefSeq" id="WP_072913985.1">
    <property type="nucleotide sequence ID" value="NZ_FQYQ01000005.1"/>
</dbReference>
<evidence type="ECO:0000256" key="3">
    <source>
        <dbReference type="ARBA" id="ARBA00022670"/>
    </source>
</evidence>
<dbReference type="Gene3D" id="3.40.50.10740">
    <property type="entry name" value="Class I glutamine amidotransferase-like"/>
    <property type="match status" value="1"/>
</dbReference>
<dbReference type="PANTHER" id="PTHR30237">
    <property type="entry name" value="MURAMOYLTETRAPEPTIDE CARBOXYPEPTIDASE"/>
    <property type="match status" value="1"/>
</dbReference>
<evidence type="ECO:0000256" key="5">
    <source>
        <dbReference type="ARBA" id="ARBA00022825"/>
    </source>
</evidence>
<dbReference type="InterPro" id="IPR003507">
    <property type="entry name" value="S66_fam"/>
</dbReference>
<dbReference type="GO" id="GO:0004180">
    <property type="term" value="F:carboxypeptidase activity"/>
    <property type="evidence" value="ECO:0007669"/>
    <property type="project" value="UniProtKB-KW"/>
</dbReference>
<dbReference type="GO" id="GO:0006508">
    <property type="term" value="P:proteolysis"/>
    <property type="evidence" value="ECO:0007669"/>
    <property type="project" value="UniProtKB-KW"/>
</dbReference>
<dbReference type="SUPFAM" id="SSF141986">
    <property type="entry name" value="LD-carboxypeptidase A C-terminal domain-like"/>
    <property type="match status" value="1"/>
</dbReference>
<sequence length="280" mass="31139">MEVGLAACSNGHNKEWTPQVDELVQVLNDMGVQTALAEHIVATKDEFSGTDEERASDLMSFYKDDSIDAIYDISGGDLANGVLKYLDFDIIANSNKTFWGYSDLTTVINAIYTMTGKSSVLYQVKNMVYSEAEFQQERFRNYLAGTTEELFNLQYKFLQGTQMKGVVVGGNIRCFTKLAGTKYWPDLKGKILLLEAYGGGSGQIATLFNQLEQIGVFEQLAGVLLGTFTSYEKENLEYSVYDLLKMHISDTLPVAMTKEIGHGHDSKAIVIGKEMEFIAK</sequence>
<name>A0A1M6E2E5_PSEXY</name>
<dbReference type="InterPro" id="IPR027461">
    <property type="entry name" value="Carboxypeptidase_A_C_sf"/>
</dbReference>
<feature type="active site" description="Charge relay system" evidence="6">
    <location>
        <position position="195"/>
    </location>
</feature>
<dbReference type="OrthoDB" id="9807329at2"/>
<dbReference type="InterPro" id="IPR040449">
    <property type="entry name" value="Peptidase_S66_N"/>
</dbReference>
<reference evidence="9 10" key="1">
    <citation type="submission" date="2016-11" db="EMBL/GenBank/DDBJ databases">
        <authorList>
            <person name="Jaros S."/>
            <person name="Januszkiewicz K."/>
            <person name="Wedrychowicz H."/>
        </authorList>
    </citation>
    <scope>NUCLEOTIDE SEQUENCE [LARGE SCALE GENOMIC DNA]</scope>
    <source>
        <strain evidence="9 10">DSM 14809</strain>
    </source>
</reference>
<evidence type="ECO:0000313" key="10">
    <source>
        <dbReference type="Proteomes" id="UP000184185"/>
    </source>
</evidence>
<evidence type="ECO:0000259" key="7">
    <source>
        <dbReference type="Pfam" id="PF02016"/>
    </source>
</evidence>
<dbReference type="InterPro" id="IPR029062">
    <property type="entry name" value="Class_I_gatase-like"/>
</dbReference>
<dbReference type="PANTHER" id="PTHR30237:SF2">
    <property type="entry name" value="MUREIN TETRAPEPTIDE CARBOXYPEPTIDASE"/>
    <property type="match status" value="1"/>
</dbReference>
<feature type="active site" description="Nucleophile" evidence="6">
    <location>
        <position position="102"/>
    </location>
</feature>
<evidence type="ECO:0000256" key="2">
    <source>
        <dbReference type="ARBA" id="ARBA00022645"/>
    </source>
</evidence>
<comment type="similarity">
    <text evidence="1">Belongs to the peptidase S66 family.</text>
</comment>
<dbReference type="Pfam" id="PF02016">
    <property type="entry name" value="Peptidase_S66"/>
    <property type="match status" value="1"/>
</dbReference>
<dbReference type="Pfam" id="PF17676">
    <property type="entry name" value="Peptidase_S66C"/>
    <property type="match status" value="1"/>
</dbReference>
<gene>
    <name evidence="9" type="ORF">SAMN02745725_01133</name>
</gene>
<feature type="domain" description="LD-carboxypeptidase N-terminal" evidence="7">
    <location>
        <begin position="3"/>
        <end position="119"/>
    </location>
</feature>
<evidence type="ECO:0000313" key="9">
    <source>
        <dbReference type="EMBL" id="SHI79621.1"/>
    </source>
</evidence>
<organism evidence="9 10">
    <name type="scientific">Pseudobutyrivibrio xylanivorans DSM 14809</name>
    <dbReference type="NCBI Taxonomy" id="1123012"/>
    <lineage>
        <taxon>Bacteria</taxon>
        <taxon>Bacillati</taxon>
        <taxon>Bacillota</taxon>
        <taxon>Clostridia</taxon>
        <taxon>Lachnospirales</taxon>
        <taxon>Lachnospiraceae</taxon>
        <taxon>Pseudobutyrivibrio</taxon>
    </lineage>
</organism>
<keyword evidence="4" id="KW-0378">Hydrolase</keyword>
<evidence type="ECO:0000259" key="8">
    <source>
        <dbReference type="Pfam" id="PF17676"/>
    </source>
</evidence>
<feature type="active site" description="Charge relay system" evidence="6">
    <location>
        <position position="262"/>
    </location>
</feature>
<dbReference type="EMBL" id="FQYQ01000005">
    <property type="protein sequence ID" value="SHI79621.1"/>
    <property type="molecule type" value="Genomic_DNA"/>
</dbReference>
<keyword evidence="3" id="KW-0645">Protease</keyword>
<dbReference type="InterPro" id="IPR040921">
    <property type="entry name" value="Peptidase_S66C"/>
</dbReference>
<keyword evidence="2 9" id="KW-0121">Carboxypeptidase</keyword>
<keyword evidence="5" id="KW-0720">Serine protease</keyword>
<evidence type="ECO:0000256" key="6">
    <source>
        <dbReference type="PIRSR" id="PIRSR028757-1"/>
    </source>
</evidence>
<protein>
    <submittedName>
        <fullName evidence="9">Muramoyltetrapeptide carboxypeptidase LdcA (Peptidoglycan recycling)</fullName>
    </submittedName>
</protein>